<proteinExistence type="predicted"/>
<accession>A0A2A6CPL6</accession>
<dbReference type="Proteomes" id="UP000005239">
    <property type="component" value="Unassembled WGS sequence"/>
</dbReference>
<keyword evidence="2" id="KW-1185">Reference proteome</keyword>
<protein>
    <submittedName>
        <fullName evidence="1">Uncharacterized protein</fullName>
    </submittedName>
</protein>
<evidence type="ECO:0000313" key="2">
    <source>
        <dbReference type="Proteomes" id="UP000005239"/>
    </source>
</evidence>
<dbReference type="AlphaFoldDB" id="A0A2A6CPL6"/>
<dbReference type="EnsemblMetazoa" id="PPA45700.1">
    <property type="protein sequence ID" value="PPA45700.1"/>
    <property type="gene ID" value="WBGene00284069"/>
</dbReference>
<reference evidence="1" key="2">
    <citation type="submission" date="2022-06" db="UniProtKB">
        <authorList>
            <consortium name="EnsemblMetazoa"/>
        </authorList>
    </citation>
    <scope>IDENTIFICATION</scope>
    <source>
        <strain evidence="1">PS312</strain>
    </source>
</reference>
<reference evidence="2" key="1">
    <citation type="journal article" date="2008" name="Nat. Genet.">
        <title>The Pristionchus pacificus genome provides a unique perspective on nematode lifestyle and parasitism.</title>
        <authorList>
            <person name="Dieterich C."/>
            <person name="Clifton S.W."/>
            <person name="Schuster L.N."/>
            <person name="Chinwalla A."/>
            <person name="Delehaunty K."/>
            <person name="Dinkelacker I."/>
            <person name="Fulton L."/>
            <person name="Fulton R."/>
            <person name="Godfrey J."/>
            <person name="Minx P."/>
            <person name="Mitreva M."/>
            <person name="Roeseler W."/>
            <person name="Tian H."/>
            <person name="Witte H."/>
            <person name="Yang S.P."/>
            <person name="Wilson R.K."/>
            <person name="Sommer R.J."/>
        </authorList>
    </citation>
    <scope>NUCLEOTIDE SEQUENCE [LARGE SCALE GENOMIC DNA]</scope>
    <source>
        <strain evidence="2">PS312</strain>
    </source>
</reference>
<evidence type="ECO:0000313" key="1">
    <source>
        <dbReference type="EnsemblMetazoa" id="PPA45700.1"/>
    </source>
</evidence>
<name>A0A2A6CPL6_PRIPA</name>
<sequence>MNTVISTCSISYLDSLRGCSQRRAGHLAHARLCLCSSCSPSGMQRAADSARSTHDHAWLTMHTLATWTPLSVLSRLASSCMSCGSACNHKFRQNRAIVIPHRVLTVEKRISQCIPRIRTKNTGSISTVTIILPLTASTVSSASASTCALRLGGSDRITSAPSSAGGGAAGAAAAAAVASAARTARSCCSMISACSSAGSADRNTKNVNVLGRNRLQRGSVRRSNDMYGSIRVDDRLLLLEDGRLIGCSSSSSSHLSSSTLTGLISNRCTSAASIRVVSHLLSSSYHRHYTSAPSVSAAALVDGSSSSGDVSTSGSSVGGGGTTITAIDMVRYRNLTHILPYSPSIASSPPLAATAPSVCSISSSSSPISLAVTASSDLAVTEVTSDTVSSTSPRATLSALAFSSSSFAFFSASSLFAFTSSSAFARASASCQINYTMELASAAMMCPWTSSSTLPDSRYRSIVEGQLSVW</sequence>
<accession>A0A8R1Z1F0</accession>
<organism evidence="1 2">
    <name type="scientific">Pristionchus pacificus</name>
    <name type="common">Parasitic nematode worm</name>
    <dbReference type="NCBI Taxonomy" id="54126"/>
    <lineage>
        <taxon>Eukaryota</taxon>
        <taxon>Metazoa</taxon>
        <taxon>Ecdysozoa</taxon>
        <taxon>Nematoda</taxon>
        <taxon>Chromadorea</taxon>
        <taxon>Rhabditida</taxon>
        <taxon>Rhabditina</taxon>
        <taxon>Diplogasteromorpha</taxon>
        <taxon>Diplogasteroidea</taxon>
        <taxon>Neodiplogasteridae</taxon>
        <taxon>Pristionchus</taxon>
    </lineage>
</organism>
<gene>
    <name evidence="1" type="primary">WBGene00284069</name>
</gene>